<dbReference type="EMBL" id="PUBV01000020">
    <property type="protein sequence ID" value="PWB06724.1"/>
    <property type="molecule type" value="Genomic_DNA"/>
</dbReference>
<accession>A0A2V1ISC4</accession>
<name>A0A2V1ISC4_9BACT</name>
<comment type="caution">
    <text evidence="2">The sequence shown here is derived from an EMBL/GenBank/DDBJ whole genome shotgun (WGS) entry which is preliminary data.</text>
</comment>
<protein>
    <submittedName>
        <fullName evidence="2">DUF3408 domain-containing protein</fullName>
    </submittedName>
</protein>
<proteinExistence type="predicted"/>
<dbReference type="InterPro" id="IPR021823">
    <property type="entry name" value="DUF3408"/>
</dbReference>
<keyword evidence="3" id="KW-1185">Reference proteome</keyword>
<dbReference type="Proteomes" id="UP000244925">
    <property type="component" value="Unassembled WGS sequence"/>
</dbReference>
<evidence type="ECO:0000256" key="1">
    <source>
        <dbReference type="SAM" id="MobiDB-lite"/>
    </source>
</evidence>
<gene>
    <name evidence="2" type="ORF">C5O25_09380</name>
</gene>
<feature type="compositionally biased region" description="Polar residues" evidence="1">
    <location>
        <begin position="1"/>
        <end position="17"/>
    </location>
</feature>
<evidence type="ECO:0000313" key="2">
    <source>
        <dbReference type="EMBL" id="PWB06724.1"/>
    </source>
</evidence>
<feature type="region of interest" description="Disordered" evidence="1">
    <location>
        <begin position="1"/>
        <end position="69"/>
    </location>
</feature>
<dbReference type="RefSeq" id="WP_107036483.1">
    <property type="nucleotide sequence ID" value="NZ_PUED01000058.1"/>
</dbReference>
<dbReference type="Pfam" id="PF11888">
    <property type="entry name" value="DUF3408"/>
    <property type="match status" value="1"/>
</dbReference>
<organism evidence="2 3">
    <name type="scientific">Paramuribaculum intestinale</name>
    <dbReference type="NCBI Taxonomy" id="2094151"/>
    <lineage>
        <taxon>Bacteria</taxon>
        <taxon>Pseudomonadati</taxon>
        <taxon>Bacteroidota</taxon>
        <taxon>Bacteroidia</taxon>
        <taxon>Bacteroidales</taxon>
        <taxon>Muribaculaceae</taxon>
        <taxon>Paramuribaculum</taxon>
    </lineage>
</organism>
<evidence type="ECO:0000313" key="3">
    <source>
        <dbReference type="Proteomes" id="UP000244925"/>
    </source>
</evidence>
<reference evidence="3" key="1">
    <citation type="submission" date="2018-02" db="EMBL/GenBank/DDBJ databases">
        <authorList>
            <person name="Clavel T."/>
            <person name="Strowig T."/>
        </authorList>
    </citation>
    <scope>NUCLEOTIDE SEQUENCE [LARGE SCALE GENOMIC DNA]</scope>
    <source>
        <strain evidence="3">DSM 100764</strain>
    </source>
</reference>
<dbReference type="AlphaFoldDB" id="A0A2V1ISC4"/>
<feature type="compositionally biased region" description="Polar residues" evidence="1">
    <location>
        <begin position="24"/>
        <end position="48"/>
    </location>
</feature>
<sequence length="145" mass="16046">MNNMATSKNPASQSSEMTDAPKNPQMSNPSKTENSMENSIFPETQQSAEIGAATQPKPSRPNAKQRKLDLEDYRTAFFAPIKLGKDNKHQVAISNDTFERVDKIARIFGGSGYSVSSFVEHIINEHLDGNADNYGSWFAIISKSF</sequence>